<comment type="caution">
    <text evidence="3">The sequence shown here is derived from an EMBL/GenBank/DDBJ whole genome shotgun (WGS) entry which is preliminary data.</text>
</comment>
<sequence>MFSSSTLALILSAASVMASHNQQQARSHHAAIAKRADNTTEHALDKRAQFTNKEFTWYPTDTGPDACTGKNHKDSDWYVAMGYNQWGDGSACCGRQLKITVNGKTTTATCVDQCATCPDVGQLDFTKDLFKFFTNGDLDVGVLHGSWSYADGNDGGDDHDDPPPPPKTTTTKKHTTTPPPPPKTTSTTHVQEFAPKTTKKTTSSAKPKTSSKPSSSAKPSSSTKKSSSAKPSSTAAKSSSSAAPPPVPTEAVANAGNVAGSSAGSSADDSDNSKQISGAIGQGGSSDAMSLSFNKLLATAAFVALLGAQAL</sequence>
<gene>
    <name evidence="3" type="ORF">R3P38DRAFT_3124499</name>
</gene>
<feature type="compositionally biased region" description="Low complexity" evidence="1">
    <location>
        <begin position="184"/>
        <end position="242"/>
    </location>
</feature>
<evidence type="ECO:0000256" key="1">
    <source>
        <dbReference type="SAM" id="MobiDB-lite"/>
    </source>
</evidence>
<dbReference type="SUPFAM" id="SSF50685">
    <property type="entry name" value="Barwin-like endoglucanases"/>
    <property type="match status" value="1"/>
</dbReference>
<protein>
    <recommendedName>
        <fullName evidence="5">RlpA-like double-psi beta-barrel-protein domain-containing protein-containing protein</fullName>
    </recommendedName>
</protein>
<dbReference type="Proteomes" id="UP001362999">
    <property type="component" value="Unassembled WGS sequence"/>
</dbReference>
<dbReference type="CDD" id="cd22191">
    <property type="entry name" value="DPBB_RlpA_EXP_N-like"/>
    <property type="match status" value="1"/>
</dbReference>
<accession>A0AAV9ZBF9</accession>
<dbReference type="InterPro" id="IPR036908">
    <property type="entry name" value="RlpA-like_sf"/>
</dbReference>
<reference evidence="3 4" key="1">
    <citation type="journal article" date="2024" name="J Genomics">
        <title>Draft genome sequencing and assembly of Favolaschia claudopus CIRM-BRFM 2984 isolated from oak limbs.</title>
        <authorList>
            <person name="Navarro D."/>
            <person name="Drula E."/>
            <person name="Chaduli D."/>
            <person name="Cazenave R."/>
            <person name="Ahrendt S."/>
            <person name="Wang J."/>
            <person name="Lipzen A."/>
            <person name="Daum C."/>
            <person name="Barry K."/>
            <person name="Grigoriev I.V."/>
            <person name="Favel A."/>
            <person name="Rosso M.N."/>
            <person name="Martin F."/>
        </authorList>
    </citation>
    <scope>NUCLEOTIDE SEQUENCE [LARGE SCALE GENOMIC DNA]</scope>
    <source>
        <strain evidence="3 4">CIRM-BRFM 2984</strain>
    </source>
</reference>
<feature type="chain" id="PRO_5043866602" description="RlpA-like double-psi beta-barrel-protein domain-containing protein-containing protein" evidence="2">
    <location>
        <begin position="19"/>
        <end position="311"/>
    </location>
</feature>
<keyword evidence="4" id="KW-1185">Reference proteome</keyword>
<dbReference type="EMBL" id="JAWWNJ010000168">
    <property type="protein sequence ID" value="KAK6977439.1"/>
    <property type="molecule type" value="Genomic_DNA"/>
</dbReference>
<feature type="region of interest" description="Disordered" evidence="1">
    <location>
        <begin position="151"/>
        <end position="287"/>
    </location>
</feature>
<feature type="compositionally biased region" description="Low complexity" evidence="1">
    <location>
        <begin position="251"/>
        <end position="279"/>
    </location>
</feature>
<dbReference type="AlphaFoldDB" id="A0AAV9ZBF9"/>
<name>A0AAV9ZBF9_9AGAR</name>
<organism evidence="3 4">
    <name type="scientific">Favolaschia claudopus</name>
    <dbReference type="NCBI Taxonomy" id="2862362"/>
    <lineage>
        <taxon>Eukaryota</taxon>
        <taxon>Fungi</taxon>
        <taxon>Dikarya</taxon>
        <taxon>Basidiomycota</taxon>
        <taxon>Agaricomycotina</taxon>
        <taxon>Agaricomycetes</taxon>
        <taxon>Agaricomycetidae</taxon>
        <taxon>Agaricales</taxon>
        <taxon>Marasmiineae</taxon>
        <taxon>Mycenaceae</taxon>
        <taxon>Favolaschia</taxon>
    </lineage>
</organism>
<evidence type="ECO:0000313" key="4">
    <source>
        <dbReference type="Proteomes" id="UP001362999"/>
    </source>
</evidence>
<evidence type="ECO:0000256" key="2">
    <source>
        <dbReference type="SAM" id="SignalP"/>
    </source>
</evidence>
<evidence type="ECO:0008006" key="5">
    <source>
        <dbReference type="Google" id="ProtNLM"/>
    </source>
</evidence>
<proteinExistence type="predicted"/>
<keyword evidence="2" id="KW-0732">Signal</keyword>
<feature type="signal peptide" evidence="2">
    <location>
        <begin position="1"/>
        <end position="18"/>
    </location>
</feature>
<dbReference type="Gene3D" id="2.40.40.10">
    <property type="entry name" value="RlpA-like domain"/>
    <property type="match status" value="1"/>
</dbReference>
<evidence type="ECO:0000313" key="3">
    <source>
        <dbReference type="EMBL" id="KAK6977439.1"/>
    </source>
</evidence>